<feature type="region of interest" description="Disordered" evidence="1">
    <location>
        <begin position="1495"/>
        <end position="1605"/>
    </location>
</feature>
<dbReference type="Pfam" id="PF15447">
    <property type="entry name" value="NTS"/>
    <property type="match status" value="1"/>
</dbReference>
<evidence type="ECO:0008006" key="8">
    <source>
        <dbReference type="Google" id="ProtNLM"/>
    </source>
</evidence>
<dbReference type="SUPFAM" id="SSF140924">
    <property type="entry name" value="Duffy binding domain-like"/>
    <property type="match status" value="4"/>
</dbReference>
<dbReference type="Gene3D" id="1.20.1310.20">
    <property type="entry name" value="Duffy-antigen binding domain"/>
    <property type="match status" value="2"/>
</dbReference>
<evidence type="ECO:0000313" key="7">
    <source>
        <dbReference type="Proteomes" id="UP000030708"/>
    </source>
</evidence>
<feature type="compositionally biased region" description="Basic and acidic residues" evidence="1">
    <location>
        <begin position="1542"/>
        <end position="1555"/>
    </location>
</feature>
<dbReference type="Gene3D" id="1.20.58.830">
    <property type="match status" value="4"/>
</dbReference>
<dbReference type="Pfam" id="PF22672">
    <property type="entry name" value="DBL_C"/>
    <property type="match status" value="2"/>
</dbReference>
<feature type="domain" description="Duffy-binding-like" evidence="5">
    <location>
        <begin position="1183"/>
        <end position="1327"/>
    </location>
</feature>
<feature type="domain" description="Plasmodium falciparum erythrocyte membrane protein-1 N-terminal segment" evidence="4">
    <location>
        <begin position="18"/>
        <end position="53"/>
    </location>
</feature>
<feature type="compositionally biased region" description="Basic and acidic residues" evidence="1">
    <location>
        <begin position="13"/>
        <end position="27"/>
    </location>
</feature>
<feature type="compositionally biased region" description="Acidic residues" evidence="1">
    <location>
        <begin position="1516"/>
        <end position="1530"/>
    </location>
</feature>
<name>A0A024VW81_PLAFA</name>
<feature type="region of interest" description="Disordered" evidence="1">
    <location>
        <begin position="876"/>
        <end position="925"/>
    </location>
</feature>
<evidence type="ECO:0000259" key="4">
    <source>
        <dbReference type="Pfam" id="PF15447"/>
    </source>
</evidence>
<feature type="domain" description="Duffy-binding-like" evidence="2">
    <location>
        <begin position="579"/>
        <end position="738"/>
    </location>
</feature>
<feature type="region of interest" description="Disordered" evidence="1">
    <location>
        <begin position="1206"/>
        <end position="1230"/>
    </location>
</feature>
<dbReference type="Pfam" id="PF05424">
    <property type="entry name" value="Duffy_binding"/>
    <property type="match status" value="2"/>
</dbReference>
<evidence type="ECO:0000259" key="2">
    <source>
        <dbReference type="Pfam" id="PF03011"/>
    </source>
</evidence>
<dbReference type="FunFam" id="1.20.1310.20:FF:000001">
    <property type="entry name" value="Erythrocyte membrane protein 1, PfEMP1"/>
    <property type="match status" value="1"/>
</dbReference>
<feature type="domain" description="Duffy-binding-like" evidence="2">
    <location>
        <begin position="1363"/>
        <end position="1499"/>
    </location>
</feature>
<evidence type="ECO:0000259" key="5">
    <source>
        <dbReference type="Pfam" id="PF22672"/>
    </source>
</evidence>
<feature type="region of interest" description="Disordered" evidence="1">
    <location>
        <begin position="1011"/>
        <end position="1034"/>
    </location>
</feature>
<feature type="compositionally biased region" description="Acidic residues" evidence="1">
    <location>
        <begin position="756"/>
        <end position="777"/>
    </location>
</feature>
<feature type="domain" description="Duffy-antigen binding" evidence="3">
    <location>
        <begin position="119"/>
        <end position="327"/>
    </location>
</feature>
<dbReference type="InterPro" id="IPR042202">
    <property type="entry name" value="Duffy-ag-bd_sf"/>
</dbReference>
<feature type="compositionally biased region" description="Low complexity" evidence="1">
    <location>
        <begin position="1557"/>
        <end position="1574"/>
    </location>
</feature>
<accession>A0A024VW81</accession>
<sequence length="1605" mass="180278">MAPGGRQGDGGEDIDHQSAKHLLDSIGKKIHDKVKSEANQYKDELEGNLKEASGSGGELAAFPDTCNLVQEYYKHTNGGGNGDPCGNTTGKEDVDRFSVKQQAEYDNKKMKCSNGKNEGACAPFRRLHLCNKNMEKMGRTSTTKHDLLAEVCYAAKYEGQSIKTHYPKYDEQYPGSDFPMCTMLARSFADIGDIVRGRDLYGGGNNKRRQQLDDKLKEIFKKIHDDVTNGKKEVLKTRYKGDADKNYYKLREDWWTANRETVWEALTCEAPNNAQYFRQTCGDNENTTIRTPNQCRCTKSSGANAGKANDNVNIVPTYFDYVPQFLRWFEEWAEDFCRKKKKYVDIVKTYCRGKDKNDQERYCSRNGYDCEKTKRAIGKLRYACTVVDDNDGGRISFEKVNSGSASVPGGGTSGASGTNVESQGTFYRSKYCQPCPICGVKKTNNATTGKKWEEKDKIEECKNIKLYKPKKGATPTDNTILKSGDEEKDIAEKLEAFCEEKNGGTGSGSGGGSKSDSQELYDEWKCYEFKHLDKVGEGVDDDLEYDKEVKGAGGLCILENKNKTSDKEPKEIQKTFHNFFYYWVAHMLKDSIHWRTKKIKKCLENEKKKCGNKKCNNDCECFKRWIGKKEKEWQDIKKHFNKQEDIGQNVGPIVFSHYGVLEGVLELEFANENSEEDTQNNVSAEEAKEIRHLRDIIKKKKQEAGAGGSPGAEQKTLMDKLIEHEEGEAETCKKCKQPEEDKDLARKLDTKPDHVESEEEEDDDDEEVDGGEGDQETTENKDDVPATTEKTVPKGPQETTTPGVNPCEIVQKLFTNGDKKYLEEACKQKYSAPNRYWGWKCISDTTTKPGADSAPSGDKGGLCIPPRRRRLYVTPLSRWASGTTQESGEALKTSGTSSAGGEKSPVSGDSSLASTPATSSQSPSDPLLTAFVESAAIETFFLWDRYKKENTKTQGGAAGELYRQLVGSSGTLENSDEQTPEQQLQKGHIPPDFLRQMFYTLGDYRDILVRGGGDTNSGSEKEGGGSKENTNNDKTNIVLLASGSTEQEKAKMEKIQAKIESVLKESVNNKQVKHVKTDENSDNARVKWWNDNAKYIWKGMVCALTYEENGSDKPQVNDSLYNKFFGENNNDNPGKPGTPTGTYKETYDYKTVKLDNSGTEDPINNPKLSDFVEIPTFFRYLEEWGETFCRERRRRLAQIKVDCEVDDSGSGSRRGGKQKIQKYSGDGEACDRTDTSNGVFDDLEGRSCSISCSSYRKWIGRKKYEFTEQQNAFTKQKEKCQTQSNGAAPNNGGNGFCKTLERCSKAADFLNSLKNGPCKNESEENKKAEDEWTCEKVCGYVLCKPKNGNGQNDATYIIQIRALFKRWLEYFFEDYNRIQKKLKPCIENGNGYKCIKHCVDTWINQKRTEWNNINATYIQEYTRNNAGGNTLTNFLEQFEQRTEFKNAIKPCTKFDDFEKSKECAVAANSGSGNPEKKDIVECLFQKLEKKIEECKKKHTPSGENGGKSCTPLDNTTLEEEPIEEEEDPEENPVTQHPSFCNIEKKAETVEDKDACKAAASPAEPEQAAETPATSDDQSEKTPTIKPEKVLPSPEAPPADPLLFYF</sequence>
<feature type="domain" description="Duffy-antigen binding" evidence="3">
    <location>
        <begin position="861"/>
        <end position="1113"/>
    </location>
</feature>
<dbReference type="Proteomes" id="UP000030708">
    <property type="component" value="Unassembled WGS sequence"/>
</dbReference>
<dbReference type="GO" id="GO:0046789">
    <property type="term" value="F:host cell surface receptor binding"/>
    <property type="evidence" value="ECO:0007669"/>
    <property type="project" value="InterPro"/>
</dbReference>
<protein>
    <recommendedName>
        <fullName evidence="8">Duffy-binding-like domain-containing protein</fullName>
    </recommendedName>
</protein>
<reference evidence="6 7" key="2">
    <citation type="submission" date="2013-02" db="EMBL/GenBank/DDBJ databases">
        <title>The Genome Sequence of Plasmodium falciparum Tanzania (2000708).</title>
        <authorList>
            <consortium name="The Broad Institute Genome Sequencing Platform"/>
            <consortium name="The Broad Institute Genome Sequencing Center for Infectious Disease"/>
            <person name="Neafsey D."/>
            <person name="Cheeseman I."/>
            <person name="Volkman S."/>
            <person name="Adams J."/>
            <person name="Walker B."/>
            <person name="Young S.K."/>
            <person name="Zeng Q."/>
            <person name="Gargeya S."/>
            <person name="Fitzgerald M."/>
            <person name="Haas B."/>
            <person name="Abouelleil A."/>
            <person name="Alvarado L."/>
            <person name="Arachchi H.M."/>
            <person name="Berlin A.M."/>
            <person name="Chapman S.B."/>
            <person name="Dewar J."/>
            <person name="Goldberg J."/>
            <person name="Griggs A."/>
            <person name="Gujja S."/>
            <person name="Hansen M."/>
            <person name="Howarth C."/>
            <person name="Imamovic A."/>
            <person name="Larimer J."/>
            <person name="McCowan C."/>
            <person name="Murphy C."/>
            <person name="Neiman D."/>
            <person name="Pearson M."/>
            <person name="Priest M."/>
            <person name="Roberts A."/>
            <person name="Saif S."/>
            <person name="Shea T."/>
            <person name="Sisk P."/>
            <person name="Sykes S."/>
            <person name="Wortman J."/>
            <person name="Nusbaum C."/>
            <person name="Birren B."/>
        </authorList>
    </citation>
    <scope>NUCLEOTIDE SEQUENCE [LARGE SCALE GENOMIC DNA]</scope>
    <source>
        <strain evidence="7">Tanzania (2000708)</strain>
    </source>
</reference>
<dbReference type="InterPro" id="IPR029210">
    <property type="entry name" value="PfEMP1_NTS"/>
</dbReference>
<evidence type="ECO:0000256" key="1">
    <source>
        <dbReference type="SAM" id="MobiDB-lite"/>
    </source>
</evidence>
<dbReference type="Pfam" id="PF03011">
    <property type="entry name" value="PFEMP"/>
    <property type="match status" value="2"/>
</dbReference>
<evidence type="ECO:0000313" key="6">
    <source>
        <dbReference type="EMBL" id="ETW32583.1"/>
    </source>
</evidence>
<feature type="compositionally biased region" description="Low complexity" evidence="1">
    <location>
        <begin position="910"/>
        <end position="924"/>
    </location>
</feature>
<feature type="domain" description="Duffy-binding-like" evidence="5">
    <location>
        <begin position="331"/>
        <end position="380"/>
    </location>
</feature>
<feature type="compositionally biased region" description="Polar residues" evidence="1">
    <location>
        <begin position="880"/>
        <end position="899"/>
    </location>
</feature>
<dbReference type="InterPro" id="IPR004258">
    <property type="entry name" value="DBL"/>
</dbReference>
<dbReference type="GO" id="GO:0016020">
    <property type="term" value="C:membrane"/>
    <property type="evidence" value="ECO:0007669"/>
    <property type="project" value="InterPro"/>
</dbReference>
<evidence type="ECO:0000259" key="3">
    <source>
        <dbReference type="Pfam" id="PF05424"/>
    </source>
</evidence>
<dbReference type="InterPro" id="IPR054595">
    <property type="entry name" value="DBL_C"/>
</dbReference>
<feature type="compositionally biased region" description="Basic and acidic residues" evidence="1">
    <location>
        <begin position="725"/>
        <end position="755"/>
    </location>
</feature>
<proteinExistence type="predicted"/>
<gene>
    <name evidence="6" type="ORF">PFTANZ_06696</name>
</gene>
<organism evidence="6 7">
    <name type="scientific">Plasmodium falciparum Tanzania</name>
    <name type="common">2000708</name>
    <dbReference type="NCBI Taxonomy" id="1036725"/>
    <lineage>
        <taxon>Eukaryota</taxon>
        <taxon>Sar</taxon>
        <taxon>Alveolata</taxon>
        <taxon>Apicomplexa</taxon>
        <taxon>Aconoidasida</taxon>
        <taxon>Haemosporida</taxon>
        <taxon>Plasmodiidae</taxon>
        <taxon>Plasmodium</taxon>
        <taxon>Plasmodium (Laverania)</taxon>
    </lineage>
</organism>
<dbReference type="EMBL" id="KI927230">
    <property type="protein sequence ID" value="ETW32583.1"/>
    <property type="molecule type" value="Genomic_DNA"/>
</dbReference>
<feature type="region of interest" description="Disordered" evidence="1">
    <location>
        <begin position="847"/>
        <end position="866"/>
    </location>
</feature>
<dbReference type="InterPro" id="IPR008602">
    <property type="entry name" value="Duffy-antigen-binding"/>
</dbReference>
<feature type="region of interest" description="Disordered" evidence="1">
    <location>
        <begin position="725"/>
        <end position="807"/>
    </location>
</feature>
<feature type="region of interest" description="Disordered" evidence="1">
    <location>
        <begin position="1"/>
        <end position="27"/>
    </location>
</feature>
<dbReference type="FunFam" id="1.20.58.830:FF:000004">
    <property type="entry name" value="Erythrocyte membrane protein 1, PfEMP1"/>
    <property type="match status" value="1"/>
</dbReference>
<reference evidence="6 7" key="1">
    <citation type="submission" date="2013-02" db="EMBL/GenBank/DDBJ databases">
        <title>The Genome Annotation of Plasmodium falciparum Tanzania (2000708).</title>
        <authorList>
            <consortium name="The Broad Institute Genome Sequencing Platform"/>
            <consortium name="The Broad Institute Genome Sequencing Center for Infectious Disease"/>
            <person name="Neafsey D."/>
            <person name="Hoffman S."/>
            <person name="Volkman S."/>
            <person name="Rosenthal P."/>
            <person name="Walker B."/>
            <person name="Young S.K."/>
            <person name="Zeng Q."/>
            <person name="Gargeya S."/>
            <person name="Fitzgerald M."/>
            <person name="Haas B."/>
            <person name="Abouelleil A."/>
            <person name="Allen A.W."/>
            <person name="Alvarado L."/>
            <person name="Arachchi H.M."/>
            <person name="Berlin A.M."/>
            <person name="Chapman S.B."/>
            <person name="Gainer-Dewar J."/>
            <person name="Goldberg J."/>
            <person name="Griggs A."/>
            <person name="Gujja S."/>
            <person name="Hansen M."/>
            <person name="Howarth C."/>
            <person name="Imamovic A."/>
            <person name="Ireland A."/>
            <person name="Larimer J."/>
            <person name="McCowan C."/>
            <person name="Murphy C."/>
            <person name="Pearson M."/>
            <person name="Poon T.W."/>
            <person name="Priest M."/>
            <person name="Roberts A."/>
            <person name="Saif S."/>
            <person name="Shea T."/>
            <person name="Sisk P."/>
            <person name="Sykes S."/>
            <person name="Wortman J."/>
            <person name="Nusbaum C."/>
            <person name="Birren B."/>
        </authorList>
    </citation>
    <scope>NUCLEOTIDE SEQUENCE [LARGE SCALE GENOMIC DNA]</scope>
    <source>
        <strain evidence="7">Tanzania (2000708)</strain>
    </source>
</reference>